<evidence type="ECO:0000256" key="2">
    <source>
        <dbReference type="SAM" id="Phobius"/>
    </source>
</evidence>
<dbReference type="GeneID" id="54355712"/>
<keyword evidence="2" id="KW-0812">Transmembrane</keyword>
<feature type="transmembrane region" description="Helical" evidence="2">
    <location>
        <begin position="143"/>
        <end position="165"/>
    </location>
</feature>
<dbReference type="AlphaFoldDB" id="A0A6A5RLY3"/>
<keyword evidence="4" id="KW-1185">Reference proteome</keyword>
<dbReference type="OrthoDB" id="3800567at2759"/>
<keyword evidence="2" id="KW-1133">Transmembrane helix</keyword>
<accession>A0A6A5RLY3</accession>
<evidence type="ECO:0008006" key="5">
    <source>
        <dbReference type="Google" id="ProtNLM"/>
    </source>
</evidence>
<keyword evidence="2" id="KW-0472">Membrane</keyword>
<protein>
    <recommendedName>
        <fullName evidence="5">Transmembrane protein</fullName>
    </recommendedName>
</protein>
<organism evidence="3 4">
    <name type="scientific">Didymella exigua CBS 183.55</name>
    <dbReference type="NCBI Taxonomy" id="1150837"/>
    <lineage>
        <taxon>Eukaryota</taxon>
        <taxon>Fungi</taxon>
        <taxon>Dikarya</taxon>
        <taxon>Ascomycota</taxon>
        <taxon>Pezizomycotina</taxon>
        <taxon>Dothideomycetes</taxon>
        <taxon>Pleosporomycetidae</taxon>
        <taxon>Pleosporales</taxon>
        <taxon>Pleosporineae</taxon>
        <taxon>Didymellaceae</taxon>
        <taxon>Didymella</taxon>
    </lineage>
</organism>
<evidence type="ECO:0000313" key="4">
    <source>
        <dbReference type="Proteomes" id="UP000800082"/>
    </source>
</evidence>
<dbReference type="EMBL" id="ML978969">
    <property type="protein sequence ID" value="KAF1928270.1"/>
    <property type="molecule type" value="Genomic_DNA"/>
</dbReference>
<gene>
    <name evidence="3" type="ORF">M421DRAFT_92548</name>
</gene>
<feature type="region of interest" description="Disordered" evidence="1">
    <location>
        <begin position="238"/>
        <end position="305"/>
    </location>
</feature>
<evidence type="ECO:0000313" key="3">
    <source>
        <dbReference type="EMBL" id="KAF1928270.1"/>
    </source>
</evidence>
<proteinExistence type="predicted"/>
<reference evidence="3" key="1">
    <citation type="journal article" date="2020" name="Stud. Mycol.">
        <title>101 Dothideomycetes genomes: a test case for predicting lifestyles and emergence of pathogens.</title>
        <authorList>
            <person name="Haridas S."/>
            <person name="Albert R."/>
            <person name="Binder M."/>
            <person name="Bloem J."/>
            <person name="Labutti K."/>
            <person name="Salamov A."/>
            <person name="Andreopoulos B."/>
            <person name="Baker S."/>
            <person name="Barry K."/>
            <person name="Bills G."/>
            <person name="Bluhm B."/>
            <person name="Cannon C."/>
            <person name="Castanera R."/>
            <person name="Culley D."/>
            <person name="Daum C."/>
            <person name="Ezra D."/>
            <person name="Gonzalez J."/>
            <person name="Henrissat B."/>
            <person name="Kuo A."/>
            <person name="Liang C."/>
            <person name="Lipzen A."/>
            <person name="Lutzoni F."/>
            <person name="Magnuson J."/>
            <person name="Mondo S."/>
            <person name="Nolan M."/>
            <person name="Ohm R."/>
            <person name="Pangilinan J."/>
            <person name="Park H.-J."/>
            <person name="Ramirez L."/>
            <person name="Alfaro M."/>
            <person name="Sun H."/>
            <person name="Tritt A."/>
            <person name="Yoshinaga Y."/>
            <person name="Zwiers L.-H."/>
            <person name="Turgeon B."/>
            <person name="Goodwin S."/>
            <person name="Spatafora J."/>
            <person name="Crous P."/>
            <person name="Grigoriev I."/>
        </authorList>
    </citation>
    <scope>NUCLEOTIDE SEQUENCE</scope>
    <source>
        <strain evidence="3">CBS 183.55</strain>
    </source>
</reference>
<feature type="compositionally biased region" description="Polar residues" evidence="1">
    <location>
        <begin position="238"/>
        <end position="247"/>
    </location>
</feature>
<dbReference type="Proteomes" id="UP000800082">
    <property type="component" value="Unassembled WGS sequence"/>
</dbReference>
<sequence>MRPAAHHGHRQRRPRAQKVTHVEHQGVGDVTSIYEIVPPSASAVPSSCSAHEASHSLPSTPLPCTLATLATTATATATAKHTSGFPATPSTYPKHSPPMFLYSHPIVPPKVFSHTMQTHGPRPLHRSLAHKEHYSANPPLAQIGAALLVFVLVTATAWCIIVMGVHWRGTTTGMVPASQRRRCDEREYAIAEAAGWWARQRAWTRWASYAALRSDDGDGSPAYELGTATRDLCTHLATGTQDASPTNPYLVPPSQRWRRAGRQRGSAEWAEEHRSYFSASGTRSPAAGSASRGLGSPRSLSGAELEEVESEAREAQGRGASLACGDSREALGKTERTSWVDLGLAAVDGAVDRLAGKIVRYTEDGGKDEALLLPLTKSKQD</sequence>
<evidence type="ECO:0000256" key="1">
    <source>
        <dbReference type="SAM" id="MobiDB-lite"/>
    </source>
</evidence>
<name>A0A6A5RLY3_9PLEO</name>
<dbReference type="RefSeq" id="XP_033448522.1">
    <property type="nucleotide sequence ID" value="XM_033598045.1"/>
</dbReference>
<feature type="compositionally biased region" description="Low complexity" evidence="1">
    <location>
        <begin position="278"/>
        <end position="303"/>
    </location>
</feature>